<dbReference type="PANTHER" id="PTHR35849">
    <property type="entry name" value="BLR2341 PROTEIN"/>
    <property type="match status" value="1"/>
</dbReference>
<dbReference type="InterPro" id="IPR052746">
    <property type="entry name" value="MlaB_ABC_Transporter"/>
</dbReference>
<dbReference type="Proteomes" id="UP000006334">
    <property type="component" value="Unassembled WGS sequence"/>
</dbReference>
<protein>
    <recommendedName>
        <fullName evidence="1">STAS domain-containing protein</fullName>
    </recommendedName>
</protein>
<dbReference type="AlphaFoldDB" id="K6YCC1"/>
<name>K6YCC1_9ALTE</name>
<reference evidence="2 3" key="1">
    <citation type="journal article" date="2017" name="Antonie Van Leeuwenhoek">
        <title>Rhizobium rhizosphaerae sp. nov., a novel species isolated from rice rhizosphere.</title>
        <authorList>
            <person name="Zhao J.J."/>
            <person name="Zhang J."/>
            <person name="Zhang R.J."/>
            <person name="Zhang C.W."/>
            <person name="Yin H.Q."/>
            <person name="Zhang X.X."/>
        </authorList>
    </citation>
    <scope>NUCLEOTIDE SEQUENCE [LARGE SCALE GENOMIC DNA]</scope>
    <source>
        <strain evidence="2 3">E3</strain>
    </source>
</reference>
<dbReference type="InterPro" id="IPR058548">
    <property type="entry name" value="MlaB-like_STAS"/>
</dbReference>
<dbReference type="PANTHER" id="PTHR35849:SF1">
    <property type="entry name" value="INTERMEMBRANE PHOSPHOLIPID TRANSPORT SYSTEM BINDING PROTEIN MLAB"/>
    <property type="match status" value="1"/>
</dbReference>
<proteinExistence type="predicted"/>
<dbReference type="CDD" id="cd07043">
    <property type="entry name" value="STAS_anti-anti-sigma_factors"/>
    <property type="match status" value="1"/>
</dbReference>
<dbReference type="eggNOG" id="COG3113">
    <property type="taxonomic scope" value="Bacteria"/>
</dbReference>
<comment type="caution">
    <text evidence="2">The sequence shown here is derived from an EMBL/GenBank/DDBJ whole genome shotgun (WGS) entry which is preliminary data.</text>
</comment>
<evidence type="ECO:0000313" key="2">
    <source>
        <dbReference type="EMBL" id="GAC15822.1"/>
    </source>
</evidence>
<organism evidence="2 3">
    <name type="scientific">Aliiglaciecola lipolytica E3</name>
    <dbReference type="NCBI Taxonomy" id="1127673"/>
    <lineage>
        <taxon>Bacteria</taxon>
        <taxon>Pseudomonadati</taxon>
        <taxon>Pseudomonadota</taxon>
        <taxon>Gammaproteobacteria</taxon>
        <taxon>Alteromonadales</taxon>
        <taxon>Alteromonadaceae</taxon>
        <taxon>Aliiglaciecola</taxon>
    </lineage>
</organism>
<dbReference type="InterPro" id="IPR036513">
    <property type="entry name" value="STAS_dom_sf"/>
</dbReference>
<keyword evidence="3" id="KW-1185">Reference proteome</keyword>
<gene>
    <name evidence="2" type="ORF">GLIP_3205</name>
</gene>
<dbReference type="InterPro" id="IPR002645">
    <property type="entry name" value="STAS_dom"/>
</dbReference>
<dbReference type="Pfam" id="PF13466">
    <property type="entry name" value="STAS_2"/>
    <property type="match status" value="1"/>
</dbReference>
<sequence>MAEASNGIQVSKSDAGVFQLSGDLNRNTVMKSWPQQKSEIRSCKANNTPVRVDFSKVEQVDTAGLAWAMHLLKACKAEEVELEMLNLPNGLIKLAKLSNVNSILSLQ</sequence>
<dbReference type="PROSITE" id="PS50801">
    <property type="entry name" value="STAS"/>
    <property type="match status" value="1"/>
</dbReference>
<accession>K6YCC1</accession>
<dbReference type="STRING" id="1127673.GLIP_3205"/>
<evidence type="ECO:0000313" key="3">
    <source>
        <dbReference type="Proteomes" id="UP000006334"/>
    </source>
</evidence>
<feature type="domain" description="STAS" evidence="1">
    <location>
        <begin position="17"/>
        <end position="107"/>
    </location>
</feature>
<dbReference type="RefSeq" id="WP_008845627.1">
    <property type="nucleotide sequence ID" value="NZ_BAEN01000061.1"/>
</dbReference>
<evidence type="ECO:0000259" key="1">
    <source>
        <dbReference type="PROSITE" id="PS50801"/>
    </source>
</evidence>
<dbReference type="EMBL" id="BAEN01000061">
    <property type="protein sequence ID" value="GAC15822.1"/>
    <property type="molecule type" value="Genomic_DNA"/>
</dbReference>
<dbReference type="Gene3D" id="3.30.750.24">
    <property type="entry name" value="STAS domain"/>
    <property type="match status" value="1"/>
</dbReference>
<dbReference type="SUPFAM" id="SSF52091">
    <property type="entry name" value="SpoIIaa-like"/>
    <property type="match status" value="1"/>
</dbReference>
<dbReference type="OrthoDB" id="5900662at2"/>